<proteinExistence type="predicted"/>
<name>A0A8J6YMU2_9PROT</name>
<accession>A0A8J6YMU2</accession>
<gene>
    <name evidence="2" type="ORF">IHV25_08305</name>
</gene>
<protein>
    <submittedName>
        <fullName evidence="2">Uncharacterized protein</fullName>
    </submittedName>
</protein>
<evidence type="ECO:0000313" key="2">
    <source>
        <dbReference type="EMBL" id="MBE1237648.1"/>
    </source>
</evidence>
<dbReference type="EMBL" id="JACZHT010000006">
    <property type="protein sequence ID" value="MBE1237648.1"/>
    <property type="molecule type" value="Genomic_DNA"/>
</dbReference>
<feature type="transmembrane region" description="Helical" evidence="1">
    <location>
        <begin position="28"/>
        <end position="49"/>
    </location>
</feature>
<evidence type="ECO:0000256" key="1">
    <source>
        <dbReference type="SAM" id="Phobius"/>
    </source>
</evidence>
<sequence>MASGETEGKPHAPGARRFGLSALRRRGFLFPAVAVLVSALCLFVASCWLPNSFIAEIRLSTDRSYGFVYEGELTWVPLAQDIRAGKLSQAEIAEKVQVLIRDLNRDNHFKTIRSLGDGRFQVRYEAQGRLGERGIFIFLRRTDRLVVIETFEDGTARVYAKTLKQNQRQQIADSGITINGKFRVVTNGTATRGNAQSVKPRGFQNYMTYDWDITSENLDSPVLYVDLNRAAILPEK</sequence>
<organism evidence="2 3">
    <name type="scientific">Phaeovibrio sulfidiphilus</name>
    <dbReference type="NCBI Taxonomy" id="1220600"/>
    <lineage>
        <taxon>Bacteria</taxon>
        <taxon>Pseudomonadati</taxon>
        <taxon>Pseudomonadota</taxon>
        <taxon>Alphaproteobacteria</taxon>
        <taxon>Rhodospirillales</taxon>
        <taxon>Rhodospirillaceae</taxon>
        <taxon>Phaeovibrio</taxon>
    </lineage>
</organism>
<dbReference type="Proteomes" id="UP000631034">
    <property type="component" value="Unassembled WGS sequence"/>
</dbReference>
<keyword evidence="3" id="KW-1185">Reference proteome</keyword>
<dbReference type="AlphaFoldDB" id="A0A8J6YMU2"/>
<evidence type="ECO:0000313" key="3">
    <source>
        <dbReference type="Proteomes" id="UP000631034"/>
    </source>
</evidence>
<dbReference type="RefSeq" id="WP_192534656.1">
    <property type="nucleotide sequence ID" value="NZ_JACZHT010000006.1"/>
</dbReference>
<keyword evidence="1" id="KW-0812">Transmembrane</keyword>
<reference evidence="2" key="1">
    <citation type="submission" date="2020-10" db="EMBL/GenBank/DDBJ databases">
        <title>Genome sequence of the unusual species of purple photosynthetic bacteria, Phaeovibrio sulfidiphilus DSM 23193, type strain.</title>
        <authorList>
            <person name="Kyndt J.A."/>
            <person name="Meyer T.E."/>
        </authorList>
    </citation>
    <scope>NUCLEOTIDE SEQUENCE</scope>
    <source>
        <strain evidence="2">DSM 23193</strain>
    </source>
</reference>
<keyword evidence="1" id="KW-1133">Transmembrane helix</keyword>
<keyword evidence="1" id="KW-0472">Membrane</keyword>
<comment type="caution">
    <text evidence="2">The sequence shown here is derived from an EMBL/GenBank/DDBJ whole genome shotgun (WGS) entry which is preliminary data.</text>
</comment>